<keyword evidence="4" id="KW-1185">Reference proteome</keyword>
<dbReference type="Pfam" id="PF12836">
    <property type="entry name" value="HHH_3"/>
    <property type="match status" value="1"/>
</dbReference>
<dbReference type="PANTHER" id="PTHR21180">
    <property type="entry name" value="ENDONUCLEASE/EXONUCLEASE/PHOSPHATASE FAMILY DOMAIN-CONTAINING PROTEIN 1"/>
    <property type="match status" value="1"/>
</dbReference>
<keyword evidence="1" id="KW-0812">Transmembrane</keyword>
<dbReference type="Pfam" id="PF10531">
    <property type="entry name" value="SLBB"/>
    <property type="match status" value="1"/>
</dbReference>
<evidence type="ECO:0000259" key="2">
    <source>
        <dbReference type="SMART" id="SM00278"/>
    </source>
</evidence>
<dbReference type="SMART" id="SM00278">
    <property type="entry name" value="HhH1"/>
    <property type="match status" value="2"/>
</dbReference>
<dbReference type="Gene3D" id="1.10.150.310">
    <property type="entry name" value="Tex RuvX-like domain-like"/>
    <property type="match status" value="1"/>
</dbReference>
<organism evidence="3 4">
    <name type="scientific">Metabacillus halosaccharovorans</name>
    <dbReference type="NCBI Taxonomy" id="930124"/>
    <lineage>
        <taxon>Bacteria</taxon>
        <taxon>Bacillati</taxon>
        <taxon>Bacillota</taxon>
        <taxon>Bacilli</taxon>
        <taxon>Bacillales</taxon>
        <taxon>Bacillaceae</taxon>
        <taxon>Metabacillus</taxon>
    </lineage>
</organism>
<evidence type="ECO:0000313" key="4">
    <source>
        <dbReference type="Proteomes" id="UP001526147"/>
    </source>
</evidence>
<proteinExistence type="predicted"/>
<dbReference type="PANTHER" id="PTHR21180:SF32">
    <property type="entry name" value="ENDONUCLEASE_EXONUCLEASE_PHOSPHATASE FAMILY DOMAIN-CONTAINING PROTEIN 1"/>
    <property type="match status" value="1"/>
</dbReference>
<dbReference type="EMBL" id="JAOYEY010000024">
    <property type="protein sequence ID" value="MCV9884923.1"/>
    <property type="molecule type" value="Genomic_DNA"/>
</dbReference>
<dbReference type="InterPro" id="IPR004509">
    <property type="entry name" value="Competence_ComEA_HhH"/>
</dbReference>
<comment type="caution">
    <text evidence="3">The sequence shown here is derived from an EMBL/GenBank/DDBJ whole genome shotgun (WGS) entry which is preliminary data.</text>
</comment>
<dbReference type="InterPro" id="IPR019554">
    <property type="entry name" value="Soluble_ligand-bd"/>
</dbReference>
<keyword evidence="1" id="KW-1133">Transmembrane helix</keyword>
<feature type="domain" description="Helix-hairpin-helix DNA-binding motif class 1" evidence="2">
    <location>
        <begin position="159"/>
        <end position="178"/>
    </location>
</feature>
<reference evidence="3 4" key="1">
    <citation type="submission" date="2022-10" db="EMBL/GenBank/DDBJ databases">
        <title>Draft genome assembly of moderately radiation resistant bacterium Metabacillus halosaccharovorans.</title>
        <authorList>
            <person name="Pal S."/>
            <person name="Gopinathan A."/>
        </authorList>
    </citation>
    <scope>NUCLEOTIDE SEQUENCE [LARGE SCALE GENOMIC DNA]</scope>
    <source>
        <strain evidence="3 4">VITHBRA001</strain>
    </source>
</reference>
<gene>
    <name evidence="3" type="ORF">OIH86_04600</name>
</gene>
<evidence type="ECO:0000313" key="3">
    <source>
        <dbReference type="EMBL" id="MCV9884923.1"/>
    </source>
</evidence>
<name>A0ABT3DCZ6_9BACI</name>
<accession>A0ABT3DCZ6</accession>
<evidence type="ECO:0000256" key="1">
    <source>
        <dbReference type="SAM" id="Phobius"/>
    </source>
</evidence>
<dbReference type="InterPro" id="IPR051675">
    <property type="entry name" value="Endo/Exo/Phosphatase_dom_1"/>
</dbReference>
<feature type="domain" description="Helix-hairpin-helix DNA-binding motif class 1" evidence="2">
    <location>
        <begin position="189"/>
        <end position="208"/>
    </location>
</feature>
<keyword evidence="1" id="KW-0472">Membrane</keyword>
<dbReference type="InterPro" id="IPR010994">
    <property type="entry name" value="RuvA_2-like"/>
</dbReference>
<dbReference type="SUPFAM" id="SSF47781">
    <property type="entry name" value="RuvA domain 2-like"/>
    <property type="match status" value="1"/>
</dbReference>
<dbReference type="RefSeq" id="WP_264141802.1">
    <property type="nucleotide sequence ID" value="NZ_JAOYEY010000024.1"/>
</dbReference>
<dbReference type="Proteomes" id="UP001526147">
    <property type="component" value="Unassembled WGS sequence"/>
</dbReference>
<sequence length="212" mass="23714">MNIQINKKWMIIICISVLIVCCFYYFYAKEPVKSEVVMVEEMDMNEFEETKETISVNEKERVDNGEERTSIVIDVKGAVLKPGVYEVPVDSRVYEAIQEAGGLSENADELAVNLASPLQDGIVVYIPIKGETKENPFISQNVAEDPSQKKVNINLATSEELQTLTGIGPSKAESIISYREEQGPFTKIEDLLEVTGIGDKSFEKLREEIAVK</sequence>
<protein>
    <submittedName>
        <fullName evidence="3">Helix-hairpin-helix domain-containing protein</fullName>
    </submittedName>
</protein>
<dbReference type="InterPro" id="IPR003583">
    <property type="entry name" value="Hlx-hairpin-Hlx_DNA-bd_motif"/>
</dbReference>
<feature type="transmembrane region" description="Helical" evidence="1">
    <location>
        <begin position="9"/>
        <end position="27"/>
    </location>
</feature>
<dbReference type="NCBIfam" id="TIGR00426">
    <property type="entry name" value="competence protein ComEA helix-hairpin-helix repeat region"/>
    <property type="match status" value="1"/>
</dbReference>
<dbReference type="Gene3D" id="3.10.560.10">
    <property type="entry name" value="Outer membrane lipoprotein wza domain like"/>
    <property type="match status" value="1"/>
</dbReference>